<evidence type="ECO:0000313" key="3">
    <source>
        <dbReference type="Proteomes" id="UP000322234"/>
    </source>
</evidence>
<keyword evidence="3" id="KW-1185">Reference proteome</keyword>
<reference evidence="2" key="1">
    <citation type="submission" date="2019-10" db="EMBL/GenBank/DDBJ databases">
        <title>The sequence and de novo assembly of the wild yak genome.</title>
        <authorList>
            <person name="Liu Y."/>
        </authorList>
    </citation>
    <scope>NUCLEOTIDE SEQUENCE [LARGE SCALE GENOMIC DNA]</scope>
    <source>
        <strain evidence="2">WY2019</strain>
    </source>
</reference>
<feature type="compositionally biased region" description="Basic and acidic residues" evidence="1">
    <location>
        <begin position="11"/>
        <end position="20"/>
    </location>
</feature>
<sequence length="66" mass="7412">MSELGNEPIVQDDKSCHGDEYQEDENTLGFINPGTDKHKLCTDLMTEILSQSDVNGIEEIVLQYPN</sequence>
<name>A0A6B0S091_9CETA</name>
<feature type="region of interest" description="Disordered" evidence="1">
    <location>
        <begin position="1"/>
        <end position="30"/>
    </location>
</feature>
<dbReference type="InterPro" id="IPR015422">
    <property type="entry name" value="PyrdxlP-dep_Trfase_small"/>
</dbReference>
<organism evidence="2 3">
    <name type="scientific">Bos mutus</name>
    <name type="common">wild yak</name>
    <dbReference type="NCBI Taxonomy" id="72004"/>
    <lineage>
        <taxon>Eukaryota</taxon>
        <taxon>Metazoa</taxon>
        <taxon>Chordata</taxon>
        <taxon>Craniata</taxon>
        <taxon>Vertebrata</taxon>
        <taxon>Euteleostomi</taxon>
        <taxon>Mammalia</taxon>
        <taxon>Eutheria</taxon>
        <taxon>Laurasiatheria</taxon>
        <taxon>Artiodactyla</taxon>
        <taxon>Ruminantia</taxon>
        <taxon>Pecora</taxon>
        <taxon>Bovidae</taxon>
        <taxon>Bovinae</taxon>
        <taxon>Bos</taxon>
    </lineage>
</organism>
<protein>
    <submittedName>
        <fullName evidence="2">Uncharacterized protein</fullName>
    </submittedName>
</protein>
<dbReference type="Gene3D" id="3.90.1150.10">
    <property type="entry name" value="Aspartate Aminotransferase, domain 1"/>
    <property type="match status" value="1"/>
</dbReference>
<dbReference type="EMBL" id="VBQZ03000133">
    <property type="protein sequence ID" value="MXQ95395.1"/>
    <property type="molecule type" value="Genomic_DNA"/>
</dbReference>
<proteinExistence type="predicted"/>
<dbReference type="AlphaFoldDB" id="A0A6B0S091"/>
<accession>A0A6B0S091</accession>
<comment type="caution">
    <text evidence="2">The sequence shown here is derived from an EMBL/GenBank/DDBJ whole genome shotgun (WGS) entry which is preliminary data.</text>
</comment>
<evidence type="ECO:0000313" key="2">
    <source>
        <dbReference type="EMBL" id="MXQ95395.1"/>
    </source>
</evidence>
<gene>
    <name evidence="2" type="ORF">E5288_WYG013188</name>
</gene>
<evidence type="ECO:0000256" key="1">
    <source>
        <dbReference type="SAM" id="MobiDB-lite"/>
    </source>
</evidence>
<dbReference type="Proteomes" id="UP000322234">
    <property type="component" value="Unassembled WGS sequence"/>
</dbReference>